<gene>
    <name evidence="1" type="ORF">NCTC11647_02984</name>
</gene>
<dbReference type="Proteomes" id="UP000251647">
    <property type="component" value="Unassembled WGS sequence"/>
</dbReference>
<dbReference type="AlphaFoldDB" id="A0A2X1XN82"/>
<evidence type="ECO:0000313" key="1">
    <source>
        <dbReference type="EMBL" id="SPY44049.1"/>
    </source>
</evidence>
<sequence length="89" mass="10307">MTCKLYDILLDVYGSETAIAKAFQVERASHWRKRTPERIALLCHLSHDIPYTYNPNFYGRDGKSLHLNLKTTKKVTTNDTTKPVRRKVA</sequence>
<protein>
    <submittedName>
        <fullName evidence="1">Uncharacterized protein</fullName>
    </submittedName>
</protein>
<name>A0A2X1XN82_PHODM</name>
<accession>A0A2X1XN82</accession>
<reference evidence="1 2" key="1">
    <citation type="submission" date="2018-06" db="EMBL/GenBank/DDBJ databases">
        <authorList>
            <consortium name="Pathogen Informatics"/>
            <person name="Doyle S."/>
        </authorList>
    </citation>
    <scope>NUCLEOTIDE SEQUENCE [LARGE SCALE GENOMIC DNA]</scope>
    <source>
        <strain evidence="1 2">NCTC11647</strain>
    </source>
</reference>
<dbReference type="EMBL" id="UATL01000005">
    <property type="protein sequence ID" value="SPY44049.1"/>
    <property type="molecule type" value="Genomic_DNA"/>
</dbReference>
<organism evidence="1 2">
    <name type="scientific">Photobacterium damselae</name>
    <dbReference type="NCBI Taxonomy" id="38293"/>
    <lineage>
        <taxon>Bacteria</taxon>
        <taxon>Pseudomonadati</taxon>
        <taxon>Pseudomonadota</taxon>
        <taxon>Gammaproteobacteria</taxon>
        <taxon>Vibrionales</taxon>
        <taxon>Vibrionaceae</taxon>
        <taxon>Photobacterium</taxon>
    </lineage>
</organism>
<evidence type="ECO:0000313" key="2">
    <source>
        <dbReference type="Proteomes" id="UP000251647"/>
    </source>
</evidence>
<proteinExistence type="predicted"/>